<organism evidence="2 3">
    <name type="scientific">Aspergillus oryzae var. brunneus</name>
    <dbReference type="NCBI Taxonomy" id="332754"/>
    <lineage>
        <taxon>Eukaryota</taxon>
        <taxon>Fungi</taxon>
        <taxon>Dikarya</taxon>
        <taxon>Ascomycota</taxon>
        <taxon>Pezizomycotina</taxon>
        <taxon>Eurotiomycetes</taxon>
        <taxon>Eurotiomycetidae</taxon>
        <taxon>Eurotiales</taxon>
        <taxon>Aspergillaceae</taxon>
        <taxon>Aspergillus</taxon>
        <taxon>Aspergillus subgen. Circumdati</taxon>
    </lineage>
</organism>
<evidence type="ECO:0000256" key="1">
    <source>
        <dbReference type="SAM" id="MobiDB-lite"/>
    </source>
</evidence>
<dbReference type="Proteomes" id="UP001165189">
    <property type="component" value="Unassembled WGS sequence"/>
</dbReference>
<name>A0ABQ6LA47_ASPOZ</name>
<evidence type="ECO:0000313" key="3">
    <source>
        <dbReference type="Proteomes" id="UP001165189"/>
    </source>
</evidence>
<sequence>MLRYQTIRFGASPDSSMTTPPSSDAANWSLSLDNSLPSDETLDPTVINAVGMQPSYLLLVSYFEAPSCPNNELPTSDARST</sequence>
<feature type="region of interest" description="Disordered" evidence="1">
    <location>
        <begin position="1"/>
        <end position="26"/>
    </location>
</feature>
<proteinExistence type="predicted"/>
<dbReference type="EMBL" id="BSYB01000054">
    <property type="protein sequence ID" value="GMG52065.1"/>
    <property type="molecule type" value="Genomic_DNA"/>
</dbReference>
<comment type="caution">
    <text evidence="2">The sequence shown here is derived from an EMBL/GenBank/DDBJ whole genome shotgun (WGS) entry which is preliminary data.</text>
</comment>
<reference evidence="2" key="1">
    <citation type="submission" date="2023-04" db="EMBL/GenBank/DDBJ databases">
        <title>Aspergillus oryzae var. brunneus NBRC 4377.</title>
        <authorList>
            <person name="Ichikawa N."/>
            <person name="Sato H."/>
            <person name="Tonouchi N."/>
        </authorList>
    </citation>
    <scope>NUCLEOTIDE SEQUENCE</scope>
    <source>
        <strain evidence="2">NBRC 4377</strain>
    </source>
</reference>
<evidence type="ECO:0000313" key="2">
    <source>
        <dbReference type="EMBL" id="GMG52065.1"/>
    </source>
</evidence>
<keyword evidence="3" id="KW-1185">Reference proteome</keyword>
<feature type="compositionally biased region" description="Low complexity" evidence="1">
    <location>
        <begin position="11"/>
        <end position="26"/>
    </location>
</feature>
<accession>A0ABQ6LA47</accession>
<gene>
    <name evidence="2" type="ORF">Aory05_001047800</name>
</gene>
<protein>
    <submittedName>
        <fullName evidence="2">Unnamed protein product</fullName>
    </submittedName>
</protein>